<dbReference type="SMART" id="SM00700">
    <property type="entry name" value="JHBP"/>
    <property type="match status" value="1"/>
</dbReference>
<gene>
    <name evidence="5" type="primary">to_6</name>
    <name evidence="5" type="ORF">g.11852</name>
</gene>
<evidence type="ECO:0000256" key="4">
    <source>
        <dbReference type="SAM" id="SignalP"/>
    </source>
</evidence>
<accession>A0A0A1WV20</accession>
<dbReference type="EMBL" id="GBXI01011947">
    <property type="protein sequence ID" value="JAD02345.1"/>
    <property type="molecule type" value="Transcribed_RNA"/>
</dbReference>
<sequence length="253" mass="27674">MMSRISWIPFLTCAVLCLQTATPQIAVDFELCRYSDPVCNTNVAKLLLKKYATTGVRSLNFPPVDPLNIKSLKLPPNPNSAINVGLSFTNVNIRGLSNAQNIKVEGFTRDVSAPITLSCTVPKATFSGAYEGDGTILGANFKGKGNCEIELTDINLNCKIDAKLVQKDGKNYLVINNVSLGISKPASVHYQFDGLYNGNPELTATANDFLNANSFEVYEGMRPGIQEIFAVLVQEYMGKVFGKWAYDDLFVPQ</sequence>
<proteinExistence type="inferred from homology"/>
<name>A0A0A1WV20_ZEUCU</name>
<reference evidence="5" key="2">
    <citation type="journal article" date="2015" name="Gigascience">
        <title>Reconstructing a comprehensive transcriptome assembly of a white-pupal translocated strain of the pest fruit fly Bactrocera cucurbitae.</title>
        <authorList>
            <person name="Sim S.B."/>
            <person name="Calla B."/>
            <person name="Hall B."/>
            <person name="DeRego T."/>
            <person name="Geib S.M."/>
        </authorList>
    </citation>
    <scope>NUCLEOTIDE SEQUENCE</scope>
</reference>
<dbReference type="AlphaFoldDB" id="A0A0A1WV20"/>
<dbReference type="PANTHER" id="PTHR11008:SF32">
    <property type="entry name" value="CIRCADIAN CLOCK-CONTROLLED PROTEIN DAYWAKE-RELATED"/>
    <property type="match status" value="1"/>
</dbReference>
<feature type="chain" id="PRO_5001994211" evidence="4">
    <location>
        <begin position="18"/>
        <end position="253"/>
    </location>
</feature>
<keyword evidence="2" id="KW-0090">Biological rhythms</keyword>
<dbReference type="InterPro" id="IPR038606">
    <property type="entry name" value="To_sf"/>
</dbReference>
<dbReference type="Gene3D" id="3.15.10.30">
    <property type="entry name" value="Haemolymph juvenile hormone binding protein"/>
    <property type="match status" value="1"/>
</dbReference>
<evidence type="ECO:0000256" key="1">
    <source>
        <dbReference type="ARBA" id="ARBA00022729"/>
    </source>
</evidence>
<evidence type="ECO:0000313" key="5">
    <source>
        <dbReference type="EMBL" id="JAD02345.1"/>
    </source>
</evidence>
<dbReference type="Pfam" id="PF06585">
    <property type="entry name" value="JHBP"/>
    <property type="match status" value="1"/>
</dbReference>
<evidence type="ECO:0000256" key="3">
    <source>
        <dbReference type="ARBA" id="ARBA00060902"/>
    </source>
</evidence>
<dbReference type="GO" id="GO:0005615">
    <property type="term" value="C:extracellular space"/>
    <property type="evidence" value="ECO:0007669"/>
    <property type="project" value="TreeGrafter"/>
</dbReference>
<dbReference type="PANTHER" id="PTHR11008">
    <property type="entry name" value="PROTEIN TAKEOUT-LIKE PROTEIN"/>
    <property type="match status" value="1"/>
</dbReference>
<comment type="similarity">
    <text evidence="3">Belongs to the TO family.</text>
</comment>
<keyword evidence="1 4" id="KW-0732">Signal</keyword>
<dbReference type="GO" id="GO:0007623">
    <property type="term" value="P:circadian rhythm"/>
    <property type="evidence" value="ECO:0007669"/>
    <property type="project" value="UniProtKB-ARBA"/>
</dbReference>
<reference evidence="5" key="1">
    <citation type="submission" date="2014-11" db="EMBL/GenBank/DDBJ databases">
        <authorList>
            <person name="Geib S."/>
        </authorList>
    </citation>
    <scope>NUCLEOTIDE SEQUENCE</scope>
</reference>
<organism evidence="5">
    <name type="scientific">Zeugodacus cucurbitae</name>
    <name type="common">Melon fruit fly</name>
    <name type="synonym">Bactrocera cucurbitae</name>
    <dbReference type="NCBI Taxonomy" id="28588"/>
    <lineage>
        <taxon>Eukaryota</taxon>
        <taxon>Metazoa</taxon>
        <taxon>Ecdysozoa</taxon>
        <taxon>Arthropoda</taxon>
        <taxon>Hexapoda</taxon>
        <taxon>Insecta</taxon>
        <taxon>Pterygota</taxon>
        <taxon>Neoptera</taxon>
        <taxon>Endopterygota</taxon>
        <taxon>Diptera</taxon>
        <taxon>Brachycera</taxon>
        <taxon>Muscomorpha</taxon>
        <taxon>Tephritoidea</taxon>
        <taxon>Tephritidae</taxon>
        <taxon>Zeugodacus</taxon>
        <taxon>Zeugodacus</taxon>
    </lineage>
</organism>
<feature type="signal peptide" evidence="4">
    <location>
        <begin position="1"/>
        <end position="17"/>
    </location>
</feature>
<dbReference type="FunFam" id="3.15.10.30:FF:000001">
    <property type="entry name" value="Takeout-like protein 1"/>
    <property type="match status" value="1"/>
</dbReference>
<protein>
    <submittedName>
        <fullName evidence="5">Protein takeout</fullName>
    </submittedName>
</protein>
<dbReference type="InterPro" id="IPR010562">
    <property type="entry name" value="Haemolymph_juvenile_hormone-bd"/>
</dbReference>
<evidence type="ECO:0000256" key="2">
    <source>
        <dbReference type="ARBA" id="ARBA00023108"/>
    </source>
</evidence>